<keyword evidence="7 9" id="KW-0472">Membrane</keyword>
<dbReference type="STRING" id="1566387.QV13_03835"/>
<comment type="similarity">
    <text evidence="8 9">Belongs to the TRAP transporter small permease family.</text>
</comment>
<feature type="transmembrane region" description="Helical" evidence="9">
    <location>
        <begin position="55"/>
        <end position="71"/>
    </location>
</feature>
<accession>A0A1C2E8N9</accession>
<keyword evidence="5 9" id="KW-0812">Transmembrane</keyword>
<evidence type="ECO:0000256" key="3">
    <source>
        <dbReference type="ARBA" id="ARBA00022475"/>
    </source>
</evidence>
<feature type="transmembrane region" description="Helical" evidence="9">
    <location>
        <begin position="134"/>
        <end position="155"/>
    </location>
</feature>
<dbReference type="AlphaFoldDB" id="A0A1C2E8N9"/>
<feature type="transmembrane region" description="Helical" evidence="9">
    <location>
        <begin position="92"/>
        <end position="114"/>
    </location>
</feature>
<evidence type="ECO:0000256" key="8">
    <source>
        <dbReference type="ARBA" id="ARBA00038436"/>
    </source>
</evidence>
<keyword evidence="12" id="KW-1185">Reference proteome</keyword>
<keyword evidence="4 9" id="KW-0997">Cell inner membrane</keyword>
<evidence type="ECO:0000256" key="2">
    <source>
        <dbReference type="ARBA" id="ARBA00022448"/>
    </source>
</evidence>
<name>A0A1C2E8N9_9HYPH</name>
<sequence>MEGLLALSRGVDRLNEIIGKWVSWLILVSILVSAGNAIIRKVFNISSNAWLELQWYLFGAAFMLAAAYTLKQNEHIRIDIVYGMWSRRVQHWIDLIGHLFFLMPFVLLMVYMFVPYTLHSFRSGEVSTNAGGLIIWPAKAILLVGFFLLALQGVSEIIKKIAIMRGEMDDPNPFVSVHEQAELEGKALADEVRS</sequence>
<feature type="transmembrane region" description="Helical" evidence="9">
    <location>
        <begin position="21"/>
        <end position="43"/>
    </location>
</feature>
<keyword evidence="2 9" id="KW-0813">Transport</keyword>
<evidence type="ECO:0000256" key="7">
    <source>
        <dbReference type="ARBA" id="ARBA00023136"/>
    </source>
</evidence>
<keyword evidence="3" id="KW-1003">Cell membrane</keyword>
<gene>
    <name evidence="11" type="ORF">QV13_03835</name>
</gene>
<dbReference type="PANTHER" id="PTHR35011">
    <property type="entry name" value="2,3-DIKETO-L-GULONATE TRAP TRANSPORTER SMALL PERMEASE PROTEIN YIAM"/>
    <property type="match status" value="1"/>
</dbReference>
<dbReference type="InterPro" id="IPR055348">
    <property type="entry name" value="DctQ"/>
</dbReference>
<dbReference type="Proteomes" id="UP000094412">
    <property type="component" value="Unassembled WGS sequence"/>
</dbReference>
<dbReference type="EMBL" id="MDEO01000025">
    <property type="protein sequence ID" value="OCX23352.1"/>
    <property type="molecule type" value="Genomic_DNA"/>
</dbReference>
<feature type="domain" description="Tripartite ATP-independent periplasmic transporters DctQ component" evidence="10">
    <location>
        <begin position="31"/>
        <end position="160"/>
    </location>
</feature>
<comment type="subcellular location">
    <subcellularLocation>
        <location evidence="1 9">Cell inner membrane</location>
        <topology evidence="1 9">Multi-pass membrane protein</topology>
    </subcellularLocation>
</comment>
<comment type="caution">
    <text evidence="11">The sequence shown here is derived from an EMBL/GenBank/DDBJ whole genome shotgun (WGS) entry which is preliminary data.</text>
</comment>
<organism evidence="11 12">
    <name type="scientific">Mesorhizobium hungaricum</name>
    <dbReference type="NCBI Taxonomy" id="1566387"/>
    <lineage>
        <taxon>Bacteria</taxon>
        <taxon>Pseudomonadati</taxon>
        <taxon>Pseudomonadota</taxon>
        <taxon>Alphaproteobacteria</taxon>
        <taxon>Hyphomicrobiales</taxon>
        <taxon>Phyllobacteriaceae</taxon>
        <taxon>Mesorhizobium</taxon>
    </lineage>
</organism>
<proteinExistence type="inferred from homology"/>
<evidence type="ECO:0000256" key="9">
    <source>
        <dbReference type="RuleBase" id="RU369079"/>
    </source>
</evidence>
<dbReference type="PANTHER" id="PTHR35011:SF4">
    <property type="entry name" value="SLL1102 PROTEIN"/>
    <property type="match status" value="1"/>
</dbReference>
<dbReference type="GO" id="GO:0022857">
    <property type="term" value="F:transmembrane transporter activity"/>
    <property type="evidence" value="ECO:0007669"/>
    <property type="project" value="UniProtKB-UniRule"/>
</dbReference>
<evidence type="ECO:0000256" key="4">
    <source>
        <dbReference type="ARBA" id="ARBA00022519"/>
    </source>
</evidence>
<evidence type="ECO:0000256" key="6">
    <source>
        <dbReference type="ARBA" id="ARBA00022989"/>
    </source>
</evidence>
<evidence type="ECO:0000259" key="10">
    <source>
        <dbReference type="Pfam" id="PF04290"/>
    </source>
</evidence>
<dbReference type="Pfam" id="PF04290">
    <property type="entry name" value="DctQ"/>
    <property type="match status" value="1"/>
</dbReference>
<evidence type="ECO:0000313" key="12">
    <source>
        <dbReference type="Proteomes" id="UP000094412"/>
    </source>
</evidence>
<evidence type="ECO:0000313" key="11">
    <source>
        <dbReference type="EMBL" id="OCX23352.1"/>
    </source>
</evidence>
<protein>
    <recommendedName>
        <fullName evidence="9">TRAP transporter small permease protein</fullName>
    </recommendedName>
</protein>
<dbReference type="GO" id="GO:0005886">
    <property type="term" value="C:plasma membrane"/>
    <property type="evidence" value="ECO:0007669"/>
    <property type="project" value="UniProtKB-SubCell"/>
</dbReference>
<dbReference type="RefSeq" id="WP_024925679.1">
    <property type="nucleotide sequence ID" value="NZ_MDEO01000025.1"/>
</dbReference>
<reference evidence="11 12" key="1">
    <citation type="submission" date="2016-08" db="EMBL/GenBank/DDBJ databases">
        <title>Whole genome sequence of Mesorhizobium sp. strain UASWS1009 isolated from industrial sewage.</title>
        <authorList>
            <person name="Crovadore J."/>
            <person name="Calmin G."/>
            <person name="Chablais R."/>
            <person name="Cochard B."/>
            <person name="Lefort F."/>
        </authorList>
    </citation>
    <scope>NUCLEOTIDE SEQUENCE [LARGE SCALE GENOMIC DNA]</scope>
    <source>
        <strain evidence="11 12">UASWS1009</strain>
    </source>
</reference>
<comment type="subunit">
    <text evidence="9">The complex comprises the extracytoplasmic solute receptor protein and the two transmembrane proteins.</text>
</comment>
<comment type="function">
    <text evidence="9">Part of the tripartite ATP-independent periplasmic (TRAP) transport system.</text>
</comment>
<keyword evidence="6 9" id="KW-1133">Transmembrane helix</keyword>
<dbReference type="OrthoDB" id="9794346at2"/>
<dbReference type="InterPro" id="IPR007387">
    <property type="entry name" value="TRAP_DctQ"/>
</dbReference>
<evidence type="ECO:0000256" key="5">
    <source>
        <dbReference type="ARBA" id="ARBA00022692"/>
    </source>
</evidence>
<evidence type="ECO:0000256" key="1">
    <source>
        <dbReference type="ARBA" id="ARBA00004429"/>
    </source>
</evidence>